<keyword evidence="5" id="KW-0456">Lyase</keyword>
<dbReference type="CDD" id="cd00883">
    <property type="entry name" value="beta_CA_cladeA"/>
    <property type="match status" value="1"/>
</dbReference>
<dbReference type="GO" id="GO:0008270">
    <property type="term" value="F:zinc ion binding"/>
    <property type="evidence" value="ECO:0007669"/>
    <property type="project" value="InterPro"/>
</dbReference>
<evidence type="ECO:0000256" key="4">
    <source>
        <dbReference type="ARBA" id="ARBA00022833"/>
    </source>
</evidence>
<dbReference type="Proteomes" id="UP000238220">
    <property type="component" value="Unassembled WGS sequence"/>
</dbReference>
<dbReference type="SMART" id="SM00947">
    <property type="entry name" value="Pro_CA"/>
    <property type="match status" value="1"/>
</dbReference>
<evidence type="ECO:0000256" key="2">
    <source>
        <dbReference type="ARBA" id="ARBA00012925"/>
    </source>
</evidence>
<dbReference type="InterPro" id="IPR036874">
    <property type="entry name" value="Carbonic_anhydrase_sf"/>
</dbReference>
<dbReference type="GO" id="GO:0015976">
    <property type="term" value="P:carbon utilization"/>
    <property type="evidence" value="ECO:0007669"/>
    <property type="project" value="InterPro"/>
</dbReference>
<sequence>MDDLQDLLDRNERWAERVVAEDPEFFKRLVGQQTPKYLWIGCSDSRVPANEIVDLQPGELFVHRNIANVVPLSDVNAQSVIQFAVEVLKVEHIMVVGHYRCSGVHAALHAKELGGVSDFWLSQVRSVAARHASVLGEQDNDHRRESFLCELNVLEQAFNVCSSVPVRNAWGRGQKLAVHGWIYRLGDGRLRHLDFSVDGETDLELLRAEAVAKIGAARREHYSGRREA</sequence>
<evidence type="ECO:0000256" key="9">
    <source>
        <dbReference type="PIRSR" id="PIRSR601765-1"/>
    </source>
</evidence>
<dbReference type="AlphaFoldDB" id="A0A2S5TMA2"/>
<protein>
    <recommendedName>
        <fullName evidence="6">Carbonic anhydrase 2</fullName>
        <ecNumber evidence="2">4.2.1.1</ecNumber>
    </recommendedName>
    <alternativeName>
        <fullName evidence="8">Carbonate dehydratase 2</fullName>
    </alternativeName>
</protein>
<evidence type="ECO:0000256" key="6">
    <source>
        <dbReference type="ARBA" id="ARBA00039351"/>
    </source>
</evidence>
<gene>
    <name evidence="10" type="ORF">C3942_03170</name>
</gene>
<proteinExistence type="inferred from homology"/>
<dbReference type="Pfam" id="PF00484">
    <property type="entry name" value="Pro_CA"/>
    <property type="match status" value="1"/>
</dbReference>
<feature type="binding site" evidence="9">
    <location>
        <position position="101"/>
    </location>
    <ligand>
        <name>Zn(2+)</name>
        <dbReference type="ChEBI" id="CHEBI:29105"/>
    </ligand>
</feature>
<evidence type="ECO:0000256" key="5">
    <source>
        <dbReference type="ARBA" id="ARBA00023239"/>
    </source>
</evidence>
<keyword evidence="4 9" id="KW-0862">Zinc</keyword>
<dbReference type="GO" id="GO:0004089">
    <property type="term" value="F:carbonate dehydratase activity"/>
    <property type="evidence" value="ECO:0007669"/>
    <property type="project" value="UniProtKB-EC"/>
</dbReference>
<evidence type="ECO:0000313" key="11">
    <source>
        <dbReference type="Proteomes" id="UP000238220"/>
    </source>
</evidence>
<feature type="binding site" evidence="9">
    <location>
        <position position="98"/>
    </location>
    <ligand>
        <name>Zn(2+)</name>
        <dbReference type="ChEBI" id="CHEBI:29105"/>
    </ligand>
</feature>
<dbReference type="OrthoDB" id="9797527at2"/>
<evidence type="ECO:0000313" key="10">
    <source>
        <dbReference type="EMBL" id="PPE75898.1"/>
    </source>
</evidence>
<name>A0A2S5TMA2_9GAMM</name>
<evidence type="ECO:0000256" key="8">
    <source>
        <dbReference type="ARBA" id="ARBA00082533"/>
    </source>
</evidence>
<comment type="cofactor">
    <cofactor evidence="9">
        <name>Zn(2+)</name>
        <dbReference type="ChEBI" id="CHEBI:29105"/>
    </cofactor>
    <text evidence="9">Binds 1 zinc ion per subunit.</text>
</comment>
<organism evidence="10 11">
    <name type="scientific">Solimonas fluminis</name>
    <dbReference type="NCBI Taxonomy" id="2086571"/>
    <lineage>
        <taxon>Bacteria</taxon>
        <taxon>Pseudomonadati</taxon>
        <taxon>Pseudomonadota</taxon>
        <taxon>Gammaproteobacteria</taxon>
        <taxon>Nevskiales</taxon>
        <taxon>Nevskiaceae</taxon>
        <taxon>Solimonas</taxon>
    </lineage>
</organism>
<comment type="caution">
    <text evidence="10">The sequence shown here is derived from an EMBL/GenBank/DDBJ whole genome shotgun (WGS) entry which is preliminary data.</text>
</comment>
<dbReference type="Gene3D" id="3.40.1050.10">
    <property type="entry name" value="Carbonic anhydrase"/>
    <property type="match status" value="1"/>
</dbReference>
<accession>A0A2S5TMA2</accession>
<comment type="catalytic activity">
    <reaction evidence="7">
        <text>hydrogencarbonate + H(+) = CO2 + H2O</text>
        <dbReference type="Rhea" id="RHEA:10748"/>
        <dbReference type="ChEBI" id="CHEBI:15377"/>
        <dbReference type="ChEBI" id="CHEBI:15378"/>
        <dbReference type="ChEBI" id="CHEBI:16526"/>
        <dbReference type="ChEBI" id="CHEBI:17544"/>
        <dbReference type="EC" id="4.2.1.1"/>
    </reaction>
</comment>
<dbReference type="RefSeq" id="WP_104228863.1">
    <property type="nucleotide sequence ID" value="NZ_PSNW01000001.1"/>
</dbReference>
<dbReference type="PANTHER" id="PTHR11002:SF76">
    <property type="entry name" value="CARBONIC ANHYDRASE"/>
    <property type="match status" value="1"/>
</dbReference>
<dbReference type="InterPro" id="IPR015892">
    <property type="entry name" value="Carbonic_anhydrase_CS"/>
</dbReference>
<dbReference type="PANTHER" id="PTHR11002">
    <property type="entry name" value="CARBONIC ANHYDRASE"/>
    <property type="match status" value="1"/>
</dbReference>
<feature type="binding site" evidence="9">
    <location>
        <position position="44"/>
    </location>
    <ligand>
        <name>Zn(2+)</name>
        <dbReference type="ChEBI" id="CHEBI:29105"/>
    </ligand>
</feature>
<dbReference type="SUPFAM" id="SSF53056">
    <property type="entry name" value="beta-carbonic anhydrase, cab"/>
    <property type="match status" value="1"/>
</dbReference>
<comment type="similarity">
    <text evidence="1">Belongs to the beta-class carbonic anhydrase family.</text>
</comment>
<evidence type="ECO:0000256" key="1">
    <source>
        <dbReference type="ARBA" id="ARBA00006217"/>
    </source>
</evidence>
<dbReference type="InterPro" id="IPR001765">
    <property type="entry name" value="Carbonic_anhydrase"/>
</dbReference>
<feature type="binding site" evidence="9">
    <location>
        <position position="42"/>
    </location>
    <ligand>
        <name>Zn(2+)</name>
        <dbReference type="ChEBI" id="CHEBI:29105"/>
    </ligand>
</feature>
<dbReference type="EC" id="4.2.1.1" evidence="2"/>
<keyword evidence="3 9" id="KW-0479">Metal-binding</keyword>
<evidence type="ECO:0000256" key="7">
    <source>
        <dbReference type="ARBA" id="ARBA00048348"/>
    </source>
</evidence>
<keyword evidence="11" id="KW-1185">Reference proteome</keyword>
<evidence type="ECO:0000256" key="3">
    <source>
        <dbReference type="ARBA" id="ARBA00022723"/>
    </source>
</evidence>
<reference evidence="10 11" key="1">
    <citation type="submission" date="2018-02" db="EMBL/GenBank/DDBJ databases">
        <title>Genome sequencing of Solimonas sp. HR-BB.</title>
        <authorList>
            <person name="Lee Y."/>
            <person name="Jeon C.O."/>
        </authorList>
    </citation>
    <scope>NUCLEOTIDE SEQUENCE [LARGE SCALE GENOMIC DNA]</scope>
    <source>
        <strain evidence="10 11">HR-BB</strain>
    </source>
</reference>
<dbReference type="PROSITE" id="PS00704">
    <property type="entry name" value="PROK_CO2_ANHYDRASE_1"/>
    <property type="match status" value="1"/>
</dbReference>
<dbReference type="FunFam" id="3.40.1050.10:FF:000001">
    <property type="entry name" value="Carbonic anhydrase"/>
    <property type="match status" value="1"/>
</dbReference>
<dbReference type="EMBL" id="PSNW01000001">
    <property type="protein sequence ID" value="PPE75898.1"/>
    <property type="molecule type" value="Genomic_DNA"/>
</dbReference>